<evidence type="ECO:0000256" key="2">
    <source>
        <dbReference type="PROSITE-ProRule" id="PRU00076"/>
    </source>
</evidence>
<keyword evidence="3" id="KW-0472">Membrane</keyword>
<dbReference type="GO" id="GO:0071944">
    <property type="term" value="C:cell periphery"/>
    <property type="evidence" value="ECO:0007669"/>
    <property type="project" value="TreeGrafter"/>
</dbReference>
<dbReference type="CDD" id="cd22823">
    <property type="entry name" value="Gal_Rha_Lectin"/>
    <property type="match status" value="2"/>
</dbReference>
<keyword evidence="3" id="KW-0812">Transmembrane</keyword>
<comment type="caution">
    <text evidence="6">The sequence shown here is derived from an EMBL/GenBank/DDBJ whole genome shotgun (WGS) entry which is preliminary data.</text>
</comment>
<keyword evidence="7" id="KW-1185">Reference proteome</keyword>
<reference evidence="6 7" key="1">
    <citation type="journal article" date="2017" name="Nat. Ecol. Evol.">
        <title>Scallop genome provides insights into evolution of bilaterian karyotype and development.</title>
        <authorList>
            <person name="Wang S."/>
            <person name="Zhang J."/>
            <person name="Jiao W."/>
            <person name="Li J."/>
            <person name="Xun X."/>
            <person name="Sun Y."/>
            <person name="Guo X."/>
            <person name="Huan P."/>
            <person name="Dong B."/>
            <person name="Zhang L."/>
            <person name="Hu X."/>
            <person name="Sun X."/>
            <person name="Wang J."/>
            <person name="Zhao C."/>
            <person name="Wang Y."/>
            <person name="Wang D."/>
            <person name="Huang X."/>
            <person name="Wang R."/>
            <person name="Lv J."/>
            <person name="Li Y."/>
            <person name="Zhang Z."/>
            <person name="Liu B."/>
            <person name="Lu W."/>
            <person name="Hui Y."/>
            <person name="Liang J."/>
            <person name="Zhou Z."/>
            <person name="Hou R."/>
            <person name="Li X."/>
            <person name="Liu Y."/>
            <person name="Li H."/>
            <person name="Ning X."/>
            <person name="Lin Y."/>
            <person name="Zhao L."/>
            <person name="Xing Q."/>
            <person name="Dou J."/>
            <person name="Li Y."/>
            <person name="Mao J."/>
            <person name="Guo H."/>
            <person name="Dou H."/>
            <person name="Li T."/>
            <person name="Mu C."/>
            <person name="Jiang W."/>
            <person name="Fu Q."/>
            <person name="Fu X."/>
            <person name="Miao Y."/>
            <person name="Liu J."/>
            <person name="Yu Q."/>
            <person name="Li R."/>
            <person name="Liao H."/>
            <person name="Li X."/>
            <person name="Kong Y."/>
            <person name="Jiang Z."/>
            <person name="Chourrout D."/>
            <person name="Li R."/>
            <person name="Bao Z."/>
        </authorList>
    </citation>
    <scope>NUCLEOTIDE SEQUENCE [LARGE SCALE GENOMIC DNA]</scope>
    <source>
        <strain evidence="6 7">PY_sf001</strain>
    </source>
</reference>
<organism evidence="6 7">
    <name type="scientific">Mizuhopecten yessoensis</name>
    <name type="common">Japanese scallop</name>
    <name type="synonym">Patinopecten yessoensis</name>
    <dbReference type="NCBI Taxonomy" id="6573"/>
    <lineage>
        <taxon>Eukaryota</taxon>
        <taxon>Metazoa</taxon>
        <taxon>Spiralia</taxon>
        <taxon>Lophotrochozoa</taxon>
        <taxon>Mollusca</taxon>
        <taxon>Bivalvia</taxon>
        <taxon>Autobranchia</taxon>
        <taxon>Pteriomorphia</taxon>
        <taxon>Pectinida</taxon>
        <taxon>Pectinoidea</taxon>
        <taxon>Pectinidae</taxon>
        <taxon>Mizuhopecten</taxon>
    </lineage>
</organism>
<name>A0A210QDH8_MIZYE</name>
<dbReference type="Gene3D" id="2.20.100.10">
    <property type="entry name" value="Thrombospondin type-1 (TSP1) repeat"/>
    <property type="match status" value="3"/>
</dbReference>
<dbReference type="PANTHER" id="PTHR16311">
    <property type="entry name" value="THROMBOSPONDIN TYPE I DOMAIN-CONTAINING 1"/>
    <property type="match status" value="1"/>
</dbReference>
<dbReference type="Proteomes" id="UP000242188">
    <property type="component" value="Unassembled WGS sequence"/>
</dbReference>
<dbReference type="PROSITE" id="PS00022">
    <property type="entry name" value="EGF_1"/>
    <property type="match status" value="1"/>
</dbReference>
<keyword evidence="1 2" id="KW-1015">Disulfide bond</keyword>
<dbReference type="SUPFAM" id="SSF82895">
    <property type="entry name" value="TSP-1 type 1 repeat"/>
    <property type="match status" value="3"/>
</dbReference>
<dbReference type="FunFam" id="2.20.100.10:FF:000001">
    <property type="entry name" value="semaphorin-5A isoform X1"/>
    <property type="match status" value="3"/>
</dbReference>
<comment type="caution">
    <text evidence="2">Lacks conserved residue(s) required for the propagation of feature annotation.</text>
</comment>
<dbReference type="PRINTS" id="PR01705">
    <property type="entry name" value="TSP1REPEAT"/>
</dbReference>
<keyword evidence="3" id="KW-1133">Transmembrane helix</keyword>
<dbReference type="PROSITE" id="PS00010">
    <property type="entry name" value="ASX_HYDROXYL"/>
    <property type="match status" value="1"/>
</dbReference>
<keyword evidence="2" id="KW-0245">EGF-like domain</keyword>
<evidence type="ECO:0000313" key="6">
    <source>
        <dbReference type="EMBL" id="OWF46785.1"/>
    </source>
</evidence>
<evidence type="ECO:0000256" key="1">
    <source>
        <dbReference type="ARBA" id="ARBA00023157"/>
    </source>
</evidence>
<evidence type="ECO:0000259" key="5">
    <source>
        <dbReference type="PROSITE" id="PS50026"/>
    </source>
</evidence>
<proteinExistence type="predicted"/>
<dbReference type="Gene3D" id="2.60.120.740">
    <property type="match status" value="2"/>
</dbReference>
<dbReference type="SMART" id="SM00209">
    <property type="entry name" value="TSP1"/>
    <property type="match status" value="3"/>
</dbReference>
<dbReference type="InterPro" id="IPR000152">
    <property type="entry name" value="EGF-type_Asp/Asn_hydroxyl_site"/>
</dbReference>
<feature type="domain" description="EGF-like" evidence="5">
    <location>
        <begin position="759"/>
        <end position="795"/>
    </location>
</feature>
<feature type="disulfide bond" evidence="2">
    <location>
        <begin position="785"/>
        <end position="794"/>
    </location>
</feature>
<dbReference type="InterPro" id="IPR000742">
    <property type="entry name" value="EGF"/>
</dbReference>
<dbReference type="PANTHER" id="PTHR16311:SF3">
    <property type="entry name" value="THROMBOSPONDIN TYPE-1 DOMAIN-CONTAINING PROTEIN 1"/>
    <property type="match status" value="1"/>
</dbReference>
<feature type="chain" id="PRO_5012916672" evidence="4">
    <location>
        <begin position="27"/>
        <end position="1413"/>
    </location>
</feature>
<dbReference type="InterPro" id="IPR043159">
    <property type="entry name" value="Lectin_gal-bd_sf"/>
</dbReference>
<dbReference type="OrthoDB" id="6077660at2759"/>
<feature type="transmembrane region" description="Helical" evidence="3">
    <location>
        <begin position="1374"/>
        <end position="1403"/>
    </location>
</feature>
<evidence type="ECO:0000256" key="3">
    <source>
        <dbReference type="SAM" id="Phobius"/>
    </source>
</evidence>
<feature type="signal peptide" evidence="4">
    <location>
        <begin position="1"/>
        <end position="26"/>
    </location>
</feature>
<dbReference type="InterPro" id="IPR036383">
    <property type="entry name" value="TSP1_rpt_sf"/>
</dbReference>
<dbReference type="Gene3D" id="2.10.25.10">
    <property type="entry name" value="Laminin"/>
    <property type="match status" value="1"/>
</dbReference>
<gene>
    <name evidence="6" type="ORF">KP79_PYT21581</name>
</gene>
<dbReference type="PROSITE" id="PS50026">
    <property type="entry name" value="EGF_3"/>
    <property type="match status" value="1"/>
</dbReference>
<dbReference type="PROSITE" id="PS50092">
    <property type="entry name" value="TSP1"/>
    <property type="match status" value="3"/>
</dbReference>
<dbReference type="SUPFAM" id="SSF57196">
    <property type="entry name" value="EGF/Laminin"/>
    <property type="match status" value="1"/>
</dbReference>
<dbReference type="InterPro" id="IPR000884">
    <property type="entry name" value="TSP1_rpt"/>
</dbReference>
<evidence type="ECO:0000313" key="7">
    <source>
        <dbReference type="Proteomes" id="UP000242188"/>
    </source>
</evidence>
<dbReference type="EMBL" id="NEDP02004085">
    <property type="protein sequence ID" value="OWF46785.1"/>
    <property type="molecule type" value="Genomic_DNA"/>
</dbReference>
<sequence>MVQVFWTLRVLSICFFVYLYSKKSEAYAGSSGIQQQGQDYTITCGSGYFISVYLASWGSDYWDDDTFVSCWDSDSTTDLDDACAELSACTFQFNNALFGNPCPGISKEGEAKWYCGRDAGWSDWSPWTSCPVLCGGGVVSRSRPCDNPTREYPGSYCEGSDYETTSCNSQACPDNAQLVHHRGPWRLVFKVPSGVAPSGHTDVVSFLKDSGSYNDGSVSAMRDFSSGGSLYKSAIWDDWATKHSISAVRLSVYKDGQEVTYVVFDAAGVTSRTGWMDCSRVIDSSWTDLQTGNPNVCGIEETGVWKRNFFINKKYDDCQGDAGWLMFKDVGASNGCDDWDTTKIPLPYIMYSTDSTYATWHNGNTGYGDALAIFVMDWHMVFKGVDGTPPLAGSLQDLWEGNDTERDNDTSARTITTFLGQTYKSGLIEEWTDTFMIVDMVKYSFYTNAEEVSWVVFNGKDTDKTSWFSSSNILYSQYTDVSAAAKSTCSISGDGMNTFAIVNDDSSCPWFRAWMMVVDSSGGSPMCSFDSDVRPKPYFLHSASTNAGLLESGGKWDNTGFPAADVLGVFVIGWFPVMKVALGQSVSPAHGIYDLWTKGYTLNEFDKDALSFQYGTKSFKSSVVDSWNNFYIRSVRVSFYSSGVERAYVVFDAHGSDKVSWFDCDRILYTSYKDLNGDTPTIHCSIPGDNALQRYFFLEYEYNGCSADAGWFGIMEAGSGCNWEQRRATPYALYSDNNNGFEINTNMAIADVFVISVGMEDHCSMVTCANGATCYDRGITYDCECTGDFYGILCENLDGGWTEWSNWTVCSTTCYAAGTQTRVRQCTNPSKVGEGLDCPGEASETVDCIPDFPICDEYNTGDMVNNTIYQMVCPKGYYVFVESAFYGNDVNDCIDTSATTKLASLCHGVNENCTFSFNSNDFGDPCWRYAKQGNATLYCARDGVWSTWQAWTYCSVTCGGGTRTRRRTCDTPTTVSPGLYCPDSPDDSKACMTEPCPVCGHHYAGYDDPRNISIYNDTSKENAYILLDINWDIPCCELISAWEFVPITTGLIDFHIWRKQFNGLHLLASSITYMVNESQVGQLVNFTLPPGERITVLEGDEIGWYCPGDNMIPYADCSGEMCPNKTRKSLFSTRPSKLQVFDWESLPEILDRAYAIRFFTHANTMPYVNQTEFVALVKDFSPIGTRALPYWITDEDVDDFLTHSFTHELFELNTTFANDIHIQTKSKMPKEYNVFSLVLRSWDMCSNTATTTVEITTYNAPPMFLNLPEEISIAEDVSTPSLLYELDVVDYSENDSICCTLSEVTPWSPNFRLAFIDNGYQLFTTEQAAFDYKEISNYYRVRLCCSDSYGVSSNFLEVFITDVRKEKLYSPPTWFLTAIGICLVPVTLLLFSTCCLMCATFCAEPDVEYFFSR</sequence>
<dbReference type="InterPro" id="IPR038877">
    <property type="entry name" value="THSD1"/>
</dbReference>
<evidence type="ECO:0000256" key="4">
    <source>
        <dbReference type="SAM" id="SignalP"/>
    </source>
</evidence>
<accession>A0A210QDH8</accession>
<keyword evidence="4" id="KW-0732">Signal</keyword>
<protein>
    <submittedName>
        <fullName evidence="6">Hemicentin-1</fullName>
    </submittedName>
</protein>
<dbReference type="Pfam" id="PF00090">
    <property type="entry name" value="TSP_1"/>
    <property type="match status" value="3"/>
</dbReference>